<dbReference type="AlphaFoldDB" id="A0A1M6BMD6"/>
<keyword evidence="2" id="KW-1185">Reference proteome</keyword>
<organism evidence="1 2">
    <name type="scientific">Thermoclostridium caenicola</name>
    <dbReference type="NCBI Taxonomy" id="659425"/>
    <lineage>
        <taxon>Bacteria</taxon>
        <taxon>Bacillati</taxon>
        <taxon>Bacillota</taxon>
        <taxon>Clostridia</taxon>
        <taxon>Eubacteriales</taxon>
        <taxon>Oscillospiraceae</taxon>
        <taxon>Thermoclostridium</taxon>
    </lineage>
</organism>
<accession>A0A1M6BMD6</accession>
<dbReference type="InterPro" id="IPR014199">
    <property type="entry name" value="Spore_YtxC"/>
</dbReference>
<dbReference type="Pfam" id="PF08812">
    <property type="entry name" value="YtxC"/>
    <property type="match status" value="1"/>
</dbReference>
<sequence>MPSFRVDYMKDSKGLAHYIEKKMAPGTLQGVRVRHDGNSLVIIIGGFMRRNGKRYSHVIQQVSDSLADYILKSYEKEILSRIIHRICNGLPKRDLDEINRIACKRLYPENMTENMIKERRRLISDKISEYLRTSRNLTLEGFITFRLGEYVKKLEVEVDRAIRQYFVEKQYEEYINLLTAFIRMQCPRVPELHVFVQPDGSYRVQGADPFDIPDDITRGYGIDKGHPVIRDDDFMIGFLLTCAPIRIFIHHADKFKNKELLNTIKTVFSECVLVND</sequence>
<reference evidence="1 2" key="1">
    <citation type="submission" date="2016-11" db="EMBL/GenBank/DDBJ databases">
        <authorList>
            <person name="Varghese N."/>
            <person name="Submissions S."/>
        </authorList>
    </citation>
    <scope>NUCLEOTIDE SEQUENCE [LARGE SCALE GENOMIC DNA]</scope>
    <source>
        <strain evidence="1 2">DSM 19027</strain>
    </source>
</reference>
<dbReference type="OrthoDB" id="2986513at2"/>
<dbReference type="EMBL" id="FQZP01000003">
    <property type="protein sequence ID" value="SHI49708.1"/>
    <property type="molecule type" value="Genomic_DNA"/>
</dbReference>
<dbReference type="RefSeq" id="WP_149677601.1">
    <property type="nucleotide sequence ID" value="NZ_DAONMB010000117.1"/>
</dbReference>
<dbReference type="Proteomes" id="UP000324781">
    <property type="component" value="Unassembled WGS sequence"/>
</dbReference>
<proteinExistence type="predicted"/>
<gene>
    <name evidence="1" type="ORF">SAMN05444373_100355</name>
</gene>
<evidence type="ECO:0000313" key="2">
    <source>
        <dbReference type="Proteomes" id="UP000324781"/>
    </source>
</evidence>
<protein>
    <submittedName>
        <fullName evidence="1">Putative sporulation protein YtxC</fullName>
    </submittedName>
</protein>
<name>A0A1M6BMD6_9FIRM</name>
<evidence type="ECO:0000313" key="1">
    <source>
        <dbReference type="EMBL" id="SHI49708.1"/>
    </source>
</evidence>